<reference evidence="2" key="1">
    <citation type="submission" date="2021-01" db="EMBL/GenBank/DDBJ databases">
        <authorList>
            <person name="Corre E."/>
            <person name="Pelletier E."/>
            <person name="Niang G."/>
            <person name="Scheremetjew M."/>
            <person name="Finn R."/>
            <person name="Kale V."/>
            <person name="Holt S."/>
            <person name="Cochrane G."/>
            <person name="Meng A."/>
            <person name="Brown T."/>
            <person name="Cohen L."/>
        </authorList>
    </citation>
    <scope>NUCLEOTIDE SEQUENCE</scope>
    <source>
        <strain evidence="2">Clade-A-BCC118000</strain>
    </source>
</reference>
<keyword evidence="1" id="KW-1133">Transmembrane helix</keyword>
<dbReference type="AlphaFoldDB" id="A0A7R9XR09"/>
<dbReference type="EMBL" id="HBDX01002913">
    <property type="protein sequence ID" value="CAD8221795.1"/>
    <property type="molecule type" value="Transcribed_RNA"/>
</dbReference>
<feature type="transmembrane region" description="Helical" evidence="1">
    <location>
        <begin position="191"/>
        <end position="214"/>
    </location>
</feature>
<feature type="transmembrane region" description="Helical" evidence="1">
    <location>
        <begin position="161"/>
        <end position="179"/>
    </location>
</feature>
<keyword evidence="1" id="KW-0472">Membrane</keyword>
<proteinExistence type="predicted"/>
<feature type="transmembrane region" description="Helical" evidence="1">
    <location>
        <begin position="6"/>
        <end position="27"/>
    </location>
</feature>
<feature type="transmembrane region" description="Helical" evidence="1">
    <location>
        <begin position="101"/>
        <end position="120"/>
    </location>
</feature>
<evidence type="ECO:0000256" key="1">
    <source>
        <dbReference type="SAM" id="Phobius"/>
    </source>
</evidence>
<evidence type="ECO:0000313" key="2">
    <source>
        <dbReference type="EMBL" id="CAD8221795.1"/>
    </source>
</evidence>
<feature type="transmembrane region" description="Helical" evidence="1">
    <location>
        <begin position="234"/>
        <end position="257"/>
    </location>
</feature>
<sequence>MTARASALGAAYACAAALCGMMIVWIARAPGSCAPAYLSAMKDASFREASDRAVPRTLLTKYQTNFAVCATHVLPASAWCAIAPFQIHPTARKRFPKAHRIAGRVFFALSAAMTYGYGVIHARDLHFHANDFPSLKREECVSFWFDYGKIPGLSFVRIEHLGAAWFAFTACAAYAAVAFPPRNFAAHRAWTWRHVAAGLSVALQRVFIALHHVYFNAAYGFGHAHGVPELQKPIFADSLIFGVVAAVVACESCVALARPPRDRAKKS</sequence>
<gene>
    <name evidence="2" type="ORF">OLUC0939_LOCUS2516</name>
</gene>
<accession>A0A7R9XR09</accession>
<protein>
    <submittedName>
        <fullName evidence="2">Uncharacterized protein</fullName>
    </submittedName>
</protein>
<keyword evidence="1" id="KW-0812">Transmembrane</keyword>
<name>A0A7R9XR09_9CHLO</name>
<organism evidence="2">
    <name type="scientific">Ostreococcus sp. 'lucimarinus'</name>
    <dbReference type="NCBI Taxonomy" id="242159"/>
    <lineage>
        <taxon>Eukaryota</taxon>
        <taxon>Viridiplantae</taxon>
        <taxon>Chlorophyta</taxon>
        <taxon>Mamiellophyceae</taxon>
        <taxon>Mamiellales</taxon>
        <taxon>Bathycoccaceae</taxon>
        <taxon>Ostreococcus</taxon>
    </lineage>
</organism>